<protein>
    <recommendedName>
        <fullName evidence="3">Pseudouridine synthase</fullName>
        <ecNumber evidence="3">5.4.99.-</ecNumber>
    </recommendedName>
</protein>
<dbReference type="GO" id="GO:0001522">
    <property type="term" value="P:pseudouridine synthesis"/>
    <property type="evidence" value="ECO:0007669"/>
    <property type="project" value="InterPro"/>
</dbReference>
<dbReference type="PANTHER" id="PTHR47683:SF2">
    <property type="entry name" value="RNA-BINDING S4 DOMAIN-CONTAINING PROTEIN"/>
    <property type="match status" value="1"/>
</dbReference>
<organism evidence="5">
    <name type="scientific">uncultured Leptolyngbya sp</name>
    <dbReference type="NCBI Taxonomy" id="332963"/>
    <lineage>
        <taxon>Bacteria</taxon>
        <taxon>Bacillati</taxon>
        <taxon>Cyanobacteriota</taxon>
        <taxon>Cyanophyceae</taxon>
        <taxon>Leptolyngbyales</taxon>
        <taxon>Leptolyngbyaceae</taxon>
        <taxon>Leptolyngbya group</taxon>
        <taxon>Leptolyngbya</taxon>
        <taxon>environmental samples</taxon>
    </lineage>
</organism>
<dbReference type="Pfam" id="PF00849">
    <property type="entry name" value="PseudoU_synth_2"/>
    <property type="match status" value="1"/>
</dbReference>
<dbReference type="InterPro" id="IPR050343">
    <property type="entry name" value="RsuA_PseudoU_synthase"/>
</dbReference>
<dbReference type="InterPro" id="IPR006145">
    <property type="entry name" value="PsdUridine_synth_RsuA/RluA"/>
</dbReference>
<proteinExistence type="inferred from homology"/>
<evidence type="ECO:0000313" key="5">
    <source>
        <dbReference type="EMBL" id="CAA9394674.1"/>
    </source>
</evidence>
<dbReference type="InterPro" id="IPR020103">
    <property type="entry name" value="PsdUridine_synth_cat_dom_sf"/>
</dbReference>
<dbReference type="GO" id="GO:0140098">
    <property type="term" value="F:catalytic activity, acting on RNA"/>
    <property type="evidence" value="ECO:0007669"/>
    <property type="project" value="UniProtKB-ARBA"/>
</dbReference>
<dbReference type="EMBL" id="CADCTY010001924">
    <property type="protein sequence ID" value="CAA9394674.1"/>
    <property type="molecule type" value="Genomic_DNA"/>
</dbReference>
<sequence>MSYRYLLFHEPYDVLCQFTDDGSNGVRRTLKDYIPVAGVYPVGRLDRDSEGLLLLTNHGSLQHRLSDPKFQHPRTYWVQVERLPDDTALKQLRQGVLIQGIKTRPAIVTLLTEEPTLPPRDPPIRFRKTVPTAWLELTLTEGRNRQVRRMTAAVNFPTLRLVRVAIAHLQLDGLAPGQWRDLTPAELRPLEALCQ</sequence>
<comment type="similarity">
    <text evidence="1 3">Belongs to the pseudouridine synthase RsuA family.</text>
</comment>
<dbReference type="InterPro" id="IPR020094">
    <property type="entry name" value="TruA/RsuA/RluB/E/F_N"/>
</dbReference>
<dbReference type="SUPFAM" id="SSF55120">
    <property type="entry name" value="Pseudouridine synthase"/>
    <property type="match status" value="1"/>
</dbReference>
<name>A0A6J4NR36_9CYAN</name>
<dbReference type="InterPro" id="IPR042092">
    <property type="entry name" value="PsdUridine_s_RsuA/RluB/E/F_cat"/>
</dbReference>
<evidence type="ECO:0000256" key="3">
    <source>
        <dbReference type="RuleBase" id="RU003887"/>
    </source>
</evidence>
<dbReference type="GO" id="GO:0009982">
    <property type="term" value="F:pseudouridine synthase activity"/>
    <property type="evidence" value="ECO:0007669"/>
    <property type="project" value="InterPro"/>
</dbReference>
<dbReference type="GO" id="GO:0006364">
    <property type="term" value="P:rRNA processing"/>
    <property type="evidence" value="ECO:0007669"/>
    <property type="project" value="UniProtKB-ARBA"/>
</dbReference>
<dbReference type="InterPro" id="IPR000748">
    <property type="entry name" value="PsdUridine_synth_RsuA/RluB/E/F"/>
</dbReference>
<reference evidence="5" key="1">
    <citation type="submission" date="2020-02" db="EMBL/GenBank/DDBJ databases">
        <authorList>
            <person name="Meier V. D."/>
        </authorList>
    </citation>
    <scope>NUCLEOTIDE SEQUENCE</scope>
    <source>
        <strain evidence="5">AVDCRST_MAG94</strain>
    </source>
</reference>
<accession>A0A6J4NR36</accession>
<evidence type="ECO:0000256" key="2">
    <source>
        <dbReference type="ARBA" id="ARBA00023235"/>
    </source>
</evidence>
<dbReference type="Gene3D" id="3.30.70.580">
    <property type="entry name" value="Pseudouridine synthase I, catalytic domain, N-terminal subdomain"/>
    <property type="match status" value="1"/>
</dbReference>
<dbReference type="NCBIfam" id="TIGR00093">
    <property type="entry name" value="pseudouridine synthase"/>
    <property type="match status" value="1"/>
</dbReference>
<feature type="domain" description="Pseudouridine synthase RsuA/RluA-like" evidence="4">
    <location>
        <begin position="5"/>
        <end position="153"/>
    </location>
</feature>
<dbReference type="PROSITE" id="PS01149">
    <property type="entry name" value="PSI_RSU"/>
    <property type="match status" value="1"/>
</dbReference>
<dbReference type="GO" id="GO:0003723">
    <property type="term" value="F:RNA binding"/>
    <property type="evidence" value="ECO:0007669"/>
    <property type="project" value="InterPro"/>
</dbReference>
<dbReference type="InterPro" id="IPR018496">
    <property type="entry name" value="PsdUridine_synth_RsuA/RluB_CS"/>
</dbReference>
<dbReference type="EC" id="5.4.99.-" evidence="3"/>
<evidence type="ECO:0000256" key="1">
    <source>
        <dbReference type="ARBA" id="ARBA00008348"/>
    </source>
</evidence>
<gene>
    <name evidence="5" type="ORF">AVDCRST_MAG94-5583</name>
</gene>
<keyword evidence="2 3" id="KW-0413">Isomerase</keyword>
<evidence type="ECO:0000259" key="4">
    <source>
        <dbReference type="Pfam" id="PF00849"/>
    </source>
</evidence>
<dbReference type="Gene3D" id="3.30.70.1560">
    <property type="entry name" value="Alpha-L RNA-binding motif"/>
    <property type="match status" value="1"/>
</dbReference>
<dbReference type="AlphaFoldDB" id="A0A6J4NR36"/>
<dbReference type="PANTHER" id="PTHR47683">
    <property type="entry name" value="PSEUDOURIDINE SYNTHASE FAMILY PROTEIN-RELATED"/>
    <property type="match status" value="1"/>
</dbReference>